<reference evidence="1 2" key="1">
    <citation type="journal article" date="2021" name="Front. Genet.">
        <title>Chromosome-Level Genome Assembly Reveals Significant Gene Expansion in the Toll and IMD Signaling Pathways of Dendrolimus kikuchii.</title>
        <authorList>
            <person name="Zhou J."/>
            <person name="Wu P."/>
            <person name="Xiong Z."/>
            <person name="Liu N."/>
            <person name="Zhao N."/>
            <person name="Ji M."/>
            <person name="Qiu Y."/>
            <person name="Yang B."/>
        </authorList>
    </citation>
    <scope>NUCLEOTIDE SEQUENCE [LARGE SCALE GENOMIC DNA]</scope>
    <source>
        <strain evidence="1">Ann1</strain>
    </source>
</reference>
<dbReference type="EMBL" id="CM034402">
    <property type="protein sequence ID" value="KAJ0175116.1"/>
    <property type="molecule type" value="Genomic_DNA"/>
</dbReference>
<evidence type="ECO:0000313" key="1">
    <source>
        <dbReference type="EMBL" id="KAJ0175116.1"/>
    </source>
</evidence>
<sequence>MEYFIFQQMRQFLRDTRSNVSEQSCVESCYRQPIAVLYCANPVSYHPVHPGDRVQTIGPLCRTLEVNQLELCDYDIHGQTGHTLDGHDHCIIRIPILPLIDQ</sequence>
<name>A0ACC1CU77_9NEOP</name>
<organism evidence="1 2">
    <name type="scientific">Dendrolimus kikuchii</name>
    <dbReference type="NCBI Taxonomy" id="765133"/>
    <lineage>
        <taxon>Eukaryota</taxon>
        <taxon>Metazoa</taxon>
        <taxon>Ecdysozoa</taxon>
        <taxon>Arthropoda</taxon>
        <taxon>Hexapoda</taxon>
        <taxon>Insecta</taxon>
        <taxon>Pterygota</taxon>
        <taxon>Neoptera</taxon>
        <taxon>Endopterygota</taxon>
        <taxon>Lepidoptera</taxon>
        <taxon>Glossata</taxon>
        <taxon>Ditrysia</taxon>
        <taxon>Bombycoidea</taxon>
        <taxon>Lasiocampidae</taxon>
        <taxon>Dendrolimus</taxon>
    </lineage>
</organism>
<comment type="caution">
    <text evidence="1">The sequence shown here is derived from an EMBL/GenBank/DDBJ whole genome shotgun (WGS) entry which is preliminary data.</text>
</comment>
<protein>
    <submittedName>
        <fullName evidence="1">Uncharacterized protein</fullName>
    </submittedName>
</protein>
<accession>A0ACC1CU77</accession>
<dbReference type="Proteomes" id="UP000824533">
    <property type="component" value="Linkage Group LG16"/>
</dbReference>
<evidence type="ECO:0000313" key="2">
    <source>
        <dbReference type="Proteomes" id="UP000824533"/>
    </source>
</evidence>
<proteinExistence type="predicted"/>
<gene>
    <name evidence="1" type="ORF">K1T71_009257</name>
</gene>
<keyword evidence="2" id="KW-1185">Reference proteome</keyword>